<dbReference type="GeneTree" id="ENSGT01140000284717"/>
<evidence type="ECO:0000313" key="2">
    <source>
        <dbReference type="Proteomes" id="UP000694390"/>
    </source>
</evidence>
<protein>
    <submittedName>
        <fullName evidence="1">Uncharacterized protein</fullName>
    </submittedName>
</protein>
<name>A0A8C4YU85_9SAUR</name>
<reference evidence="1" key="2">
    <citation type="submission" date="2025-08" db="UniProtKB">
        <authorList>
            <consortium name="Ensembl"/>
        </authorList>
    </citation>
    <scope>IDENTIFICATION</scope>
</reference>
<dbReference type="Proteomes" id="UP000694390">
    <property type="component" value="Chromosome 19"/>
</dbReference>
<dbReference type="Ensembl" id="ENSGEVT00005031087.1">
    <property type="protein sequence ID" value="ENSGEVP00005029601.1"/>
    <property type="gene ID" value="ENSGEVG00005020690.1"/>
</dbReference>
<organism evidence="1 2">
    <name type="scientific">Gopherus evgoodei</name>
    <name type="common">Goodes thornscrub tortoise</name>
    <dbReference type="NCBI Taxonomy" id="1825980"/>
    <lineage>
        <taxon>Eukaryota</taxon>
        <taxon>Metazoa</taxon>
        <taxon>Chordata</taxon>
        <taxon>Craniata</taxon>
        <taxon>Vertebrata</taxon>
        <taxon>Euteleostomi</taxon>
        <taxon>Archelosauria</taxon>
        <taxon>Testudinata</taxon>
        <taxon>Testudines</taxon>
        <taxon>Cryptodira</taxon>
        <taxon>Durocryptodira</taxon>
        <taxon>Testudinoidea</taxon>
        <taxon>Testudinidae</taxon>
        <taxon>Gopherus</taxon>
    </lineage>
</organism>
<dbReference type="AlphaFoldDB" id="A0A8C4YU85"/>
<accession>A0A8C4YU85</accession>
<proteinExistence type="predicted"/>
<sequence>MTEDDSLANSDAPIDIAQGLVFILYILTQKVVLPDIGQGHLLSAEFNYDGVKDDLLSKPQHSILKGCGEEEHLTVLWLTKGLPLNADTLHKHRDLLQIQHPGGSNYYLIFIFLAQNSLRSKNGILCLDWGL</sequence>
<keyword evidence="2" id="KW-1185">Reference proteome</keyword>
<evidence type="ECO:0000313" key="1">
    <source>
        <dbReference type="Ensembl" id="ENSGEVP00005029601.1"/>
    </source>
</evidence>
<reference evidence="1" key="1">
    <citation type="submission" date="2019-06" db="EMBL/GenBank/DDBJ databases">
        <title>G10K-VGP Goodes thornscrub tortoise genome, primary haplotype.</title>
        <authorList>
            <person name="Murphy B."/>
            <person name="Edwards T."/>
            <person name="Rhie A."/>
            <person name="Koren S."/>
            <person name="Phillippy A."/>
            <person name="Fedrigo O."/>
            <person name="Haase B."/>
            <person name="Mountcastle J."/>
            <person name="Lewin H."/>
            <person name="Damas J."/>
            <person name="Howe K."/>
            <person name="Formenti G."/>
            <person name="Myers G."/>
            <person name="Durbin R."/>
            <person name="Jarvis E.D."/>
        </authorList>
    </citation>
    <scope>NUCLEOTIDE SEQUENCE [LARGE SCALE GENOMIC DNA]</scope>
</reference>
<reference evidence="1" key="3">
    <citation type="submission" date="2025-09" db="UniProtKB">
        <authorList>
            <consortium name="Ensembl"/>
        </authorList>
    </citation>
    <scope>IDENTIFICATION</scope>
</reference>